<dbReference type="Gene3D" id="3.90.190.10">
    <property type="entry name" value="Protein tyrosine phosphatase superfamily"/>
    <property type="match status" value="1"/>
</dbReference>
<dbReference type="EMBL" id="QOIM01000024">
    <property type="protein sequence ID" value="RCG22702.1"/>
    <property type="molecule type" value="Genomic_DNA"/>
</dbReference>
<dbReference type="Pfam" id="PF13350">
    <property type="entry name" value="Y_phosphatase3"/>
    <property type="match status" value="1"/>
</dbReference>
<proteinExistence type="predicted"/>
<keyword evidence="2" id="KW-1185">Reference proteome</keyword>
<dbReference type="InterPro" id="IPR029021">
    <property type="entry name" value="Prot-tyrosine_phosphatase-like"/>
</dbReference>
<dbReference type="Proteomes" id="UP000253507">
    <property type="component" value="Unassembled WGS sequence"/>
</dbReference>
<sequence>MFTEAADPDGEAVLYHCTAGKDRTGWASAALLTALGVPRSTVVRDYLASNRYLTAYNRQARAHLPDAVEDAYEPLLGVRKTYLAASFARVERDYGSFDHYLSSGLRLDSDDLAALRGELLVGEPDP</sequence>
<reference evidence="1 2" key="1">
    <citation type="submission" date="2018-06" db="EMBL/GenBank/DDBJ databases">
        <title>Streptomyces reniochalinae sp. nov. and Streptomyces diacarnus sp. nov. from marine sponges.</title>
        <authorList>
            <person name="Li L."/>
        </authorList>
    </citation>
    <scope>NUCLEOTIDE SEQUENCE [LARGE SCALE GENOMIC DNA]</scope>
    <source>
        <strain evidence="1 2">LHW50302</strain>
    </source>
</reference>
<comment type="caution">
    <text evidence="1">The sequence shown here is derived from an EMBL/GenBank/DDBJ whole genome shotgun (WGS) entry which is preliminary data.</text>
</comment>
<dbReference type="InterPro" id="IPR026893">
    <property type="entry name" value="Tyr/Ser_Pase_IphP-type"/>
</dbReference>
<name>A0A367EYK4_9ACTN</name>
<organism evidence="1 2">
    <name type="scientific">Streptomyces reniochalinae</name>
    <dbReference type="NCBI Taxonomy" id="2250578"/>
    <lineage>
        <taxon>Bacteria</taxon>
        <taxon>Bacillati</taxon>
        <taxon>Actinomycetota</taxon>
        <taxon>Actinomycetes</taxon>
        <taxon>Kitasatosporales</taxon>
        <taxon>Streptomycetaceae</taxon>
        <taxon>Streptomyces</taxon>
    </lineage>
</organism>
<dbReference type="OrthoDB" id="1188001at2"/>
<evidence type="ECO:0000313" key="2">
    <source>
        <dbReference type="Proteomes" id="UP000253507"/>
    </source>
</evidence>
<gene>
    <name evidence="1" type="ORF">DQ392_05405</name>
</gene>
<dbReference type="GO" id="GO:0004721">
    <property type="term" value="F:phosphoprotein phosphatase activity"/>
    <property type="evidence" value="ECO:0007669"/>
    <property type="project" value="InterPro"/>
</dbReference>
<dbReference type="SUPFAM" id="SSF52799">
    <property type="entry name" value="(Phosphotyrosine protein) phosphatases II"/>
    <property type="match status" value="1"/>
</dbReference>
<evidence type="ECO:0000313" key="1">
    <source>
        <dbReference type="EMBL" id="RCG22702.1"/>
    </source>
</evidence>
<protein>
    <submittedName>
        <fullName evidence="1">Protein-tyrosine-phosphatase</fullName>
    </submittedName>
</protein>
<accession>A0A367EYK4</accession>
<dbReference type="AlphaFoldDB" id="A0A367EYK4"/>